<organism evidence="2 3">
    <name type="scientific">Spongiactinospora rosea</name>
    <dbReference type="NCBI Taxonomy" id="2248750"/>
    <lineage>
        <taxon>Bacteria</taxon>
        <taxon>Bacillati</taxon>
        <taxon>Actinomycetota</taxon>
        <taxon>Actinomycetes</taxon>
        <taxon>Streptosporangiales</taxon>
        <taxon>Streptosporangiaceae</taxon>
        <taxon>Spongiactinospora</taxon>
    </lineage>
</organism>
<reference evidence="2 3" key="1">
    <citation type="submission" date="2018-06" db="EMBL/GenBank/DDBJ databases">
        <title>Sphaerisporangium craniellae sp. nov., isolated from a marine sponge in the South China Sea.</title>
        <authorList>
            <person name="Li L."/>
        </authorList>
    </citation>
    <scope>NUCLEOTIDE SEQUENCE [LARGE SCALE GENOMIC DNA]</scope>
    <source>
        <strain evidence="2 3">LHW63015</strain>
    </source>
</reference>
<dbReference type="Proteomes" id="UP000253303">
    <property type="component" value="Unassembled WGS sequence"/>
</dbReference>
<evidence type="ECO:0000256" key="1">
    <source>
        <dbReference type="SAM" id="MobiDB-lite"/>
    </source>
</evidence>
<evidence type="ECO:0000313" key="3">
    <source>
        <dbReference type="Proteomes" id="UP000253303"/>
    </source>
</evidence>
<proteinExistence type="predicted"/>
<dbReference type="EMBL" id="QMEY01000012">
    <property type="protein sequence ID" value="RBQ17245.1"/>
    <property type="molecule type" value="Genomic_DNA"/>
</dbReference>
<dbReference type="AlphaFoldDB" id="A0A366LTG4"/>
<dbReference type="SUPFAM" id="SSF46689">
    <property type="entry name" value="Homeodomain-like"/>
    <property type="match status" value="1"/>
</dbReference>
<gene>
    <name evidence="2" type="ORF">DP939_25190</name>
</gene>
<name>A0A366LTG4_9ACTN</name>
<keyword evidence="3" id="KW-1185">Reference proteome</keyword>
<comment type="caution">
    <text evidence="2">The sequence shown here is derived from an EMBL/GenBank/DDBJ whole genome shotgun (WGS) entry which is preliminary data.</text>
</comment>
<sequence length="173" mass="18842">MTRKRAPLIPDDLEVQRRLVLACEARRRDLRLSARQVAALAQLPKGAITGMESRARRAPYGSEQLSFTLASLIAYARGVGLIPQLVADESYRPPATREIGMNGGFQRRHRATARREQAVKLRTDGWTMAAIAAHLGVSPSAVYRYLNPSPPMGAPATDTSSGSGPGTRRHDDP</sequence>
<dbReference type="RefSeq" id="WP_113983253.1">
    <property type="nucleotide sequence ID" value="NZ_QMEY01000012.1"/>
</dbReference>
<dbReference type="Pfam" id="PF13384">
    <property type="entry name" value="HTH_23"/>
    <property type="match status" value="1"/>
</dbReference>
<dbReference type="OrthoDB" id="4480597at2"/>
<protein>
    <submittedName>
        <fullName evidence="2">Uncharacterized protein</fullName>
    </submittedName>
</protein>
<accession>A0A366LTG4</accession>
<feature type="region of interest" description="Disordered" evidence="1">
    <location>
        <begin position="147"/>
        <end position="173"/>
    </location>
</feature>
<dbReference type="InterPro" id="IPR009057">
    <property type="entry name" value="Homeodomain-like_sf"/>
</dbReference>
<evidence type="ECO:0000313" key="2">
    <source>
        <dbReference type="EMBL" id="RBQ17245.1"/>
    </source>
</evidence>
<dbReference type="Gene3D" id="1.10.10.60">
    <property type="entry name" value="Homeodomain-like"/>
    <property type="match status" value="1"/>
</dbReference>